<dbReference type="Gene3D" id="3.90.190.20">
    <property type="entry name" value="Mur ligase, C-terminal domain"/>
    <property type="match status" value="1"/>
</dbReference>
<comment type="caution">
    <text evidence="6">The sequence shown here is derived from an EMBL/GenBank/DDBJ whole genome shotgun (WGS) entry which is preliminary data.</text>
</comment>
<evidence type="ECO:0000313" key="6">
    <source>
        <dbReference type="EMBL" id="GAI16090.1"/>
    </source>
</evidence>
<evidence type="ECO:0000256" key="4">
    <source>
        <dbReference type="ARBA" id="ARBA00022840"/>
    </source>
</evidence>
<dbReference type="Pfam" id="PF02875">
    <property type="entry name" value="Mur_ligase_C"/>
    <property type="match status" value="1"/>
</dbReference>
<dbReference type="GO" id="GO:0005524">
    <property type="term" value="F:ATP binding"/>
    <property type="evidence" value="ECO:0007669"/>
    <property type="project" value="UniProtKB-KW"/>
</dbReference>
<keyword evidence="3" id="KW-0547">Nucleotide-binding</keyword>
<organism evidence="6">
    <name type="scientific">marine sediment metagenome</name>
    <dbReference type="NCBI Taxonomy" id="412755"/>
    <lineage>
        <taxon>unclassified sequences</taxon>
        <taxon>metagenomes</taxon>
        <taxon>ecological metagenomes</taxon>
    </lineage>
</organism>
<dbReference type="InterPro" id="IPR001645">
    <property type="entry name" value="Folylpolyglutamate_synth"/>
</dbReference>
<name>X1MN31_9ZZZZ</name>
<dbReference type="GO" id="GO:0005737">
    <property type="term" value="C:cytoplasm"/>
    <property type="evidence" value="ECO:0007669"/>
    <property type="project" value="TreeGrafter"/>
</dbReference>
<dbReference type="SUPFAM" id="SSF53244">
    <property type="entry name" value="MurD-like peptide ligases, peptide-binding domain"/>
    <property type="match status" value="1"/>
</dbReference>
<dbReference type="PANTHER" id="PTHR11136">
    <property type="entry name" value="FOLYLPOLYGLUTAMATE SYNTHASE-RELATED"/>
    <property type="match status" value="1"/>
</dbReference>
<evidence type="ECO:0000256" key="3">
    <source>
        <dbReference type="ARBA" id="ARBA00022741"/>
    </source>
</evidence>
<dbReference type="GO" id="GO:0004326">
    <property type="term" value="F:tetrahydrofolylpolyglutamate synthase activity"/>
    <property type="evidence" value="ECO:0007669"/>
    <property type="project" value="InterPro"/>
</dbReference>
<dbReference type="EMBL" id="BARV01005553">
    <property type="protein sequence ID" value="GAI16090.1"/>
    <property type="molecule type" value="Genomic_DNA"/>
</dbReference>
<feature type="domain" description="Mur ligase C-terminal" evidence="5">
    <location>
        <begin position="19"/>
        <end position="138"/>
    </location>
</feature>
<sequence length="156" mass="16850">FNIAAADIAQGLAQVEWQGRFQILSHQPIVLVDGAHNVGSMKRLVGNIKAYFNYDKPFLIIGISCDKDIPGIVKELISLSPQVTITRAAHPRAASPPLIAAEFSKWGVTSTITDTVSQALSQTLSIASRKDLVCVTGSLFVVAEALDYTREVQNIT</sequence>
<dbReference type="InterPro" id="IPR036615">
    <property type="entry name" value="Mur_ligase_C_dom_sf"/>
</dbReference>
<dbReference type="InterPro" id="IPR004101">
    <property type="entry name" value="Mur_ligase_C"/>
</dbReference>
<dbReference type="PANTHER" id="PTHR11136:SF0">
    <property type="entry name" value="DIHYDROFOLATE SYNTHETASE-RELATED"/>
    <property type="match status" value="1"/>
</dbReference>
<protein>
    <recommendedName>
        <fullName evidence="5">Mur ligase C-terminal domain-containing protein</fullName>
    </recommendedName>
</protein>
<reference evidence="6" key="1">
    <citation type="journal article" date="2014" name="Front. Microbiol.">
        <title>High frequency of phylogenetically diverse reductive dehalogenase-homologous genes in deep subseafloor sedimentary metagenomes.</title>
        <authorList>
            <person name="Kawai M."/>
            <person name="Futagami T."/>
            <person name="Toyoda A."/>
            <person name="Takaki Y."/>
            <person name="Nishi S."/>
            <person name="Hori S."/>
            <person name="Arai W."/>
            <person name="Tsubouchi T."/>
            <person name="Morono Y."/>
            <person name="Uchiyama I."/>
            <person name="Ito T."/>
            <person name="Fujiyama A."/>
            <person name="Inagaki F."/>
            <person name="Takami H."/>
        </authorList>
    </citation>
    <scope>NUCLEOTIDE SEQUENCE</scope>
    <source>
        <strain evidence="6">Expedition CK06-06</strain>
    </source>
</reference>
<evidence type="ECO:0000259" key="5">
    <source>
        <dbReference type="Pfam" id="PF02875"/>
    </source>
</evidence>
<evidence type="ECO:0000256" key="2">
    <source>
        <dbReference type="ARBA" id="ARBA00022598"/>
    </source>
</evidence>
<proteinExistence type="inferred from homology"/>
<feature type="non-terminal residue" evidence="6">
    <location>
        <position position="1"/>
    </location>
</feature>
<keyword evidence="4" id="KW-0067">ATP-binding</keyword>
<comment type="similarity">
    <text evidence="1">Belongs to the folylpolyglutamate synthase family.</text>
</comment>
<dbReference type="GO" id="GO:0008841">
    <property type="term" value="F:dihydrofolate synthase activity"/>
    <property type="evidence" value="ECO:0007669"/>
    <property type="project" value="TreeGrafter"/>
</dbReference>
<accession>X1MN31</accession>
<evidence type="ECO:0000256" key="1">
    <source>
        <dbReference type="ARBA" id="ARBA00008276"/>
    </source>
</evidence>
<keyword evidence="2" id="KW-0436">Ligase</keyword>
<dbReference type="AlphaFoldDB" id="X1MN31"/>
<gene>
    <name evidence="6" type="ORF">S06H3_11453</name>
</gene>